<dbReference type="SUPFAM" id="SSF53254">
    <property type="entry name" value="Phosphoglycerate mutase-like"/>
    <property type="match status" value="1"/>
</dbReference>
<dbReference type="GO" id="GO:0016791">
    <property type="term" value="F:phosphatase activity"/>
    <property type="evidence" value="ECO:0007669"/>
    <property type="project" value="TreeGrafter"/>
</dbReference>
<evidence type="ECO:0000313" key="1">
    <source>
        <dbReference type="EMBL" id="GJN94025.1"/>
    </source>
</evidence>
<dbReference type="Pfam" id="PF00300">
    <property type="entry name" value="His_Phos_1"/>
    <property type="match status" value="1"/>
</dbReference>
<evidence type="ECO:0008006" key="3">
    <source>
        <dbReference type="Google" id="ProtNLM"/>
    </source>
</evidence>
<dbReference type="Gene3D" id="3.40.50.1240">
    <property type="entry name" value="Phosphoglycerate mutase-like"/>
    <property type="match status" value="1"/>
</dbReference>
<organism evidence="1 2">
    <name type="scientific">Rhodotorula paludigena</name>
    <dbReference type="NCBI Taxonomy" id="86838"/>
    <lineage>
        <taxon>Eukaryota</taxon>
        <taxon>Fungi</taxon>
        <taxon>Dikarya</taxon>
        <taxon>Basidiomycota</taxon>
        <taxon>Pucciniomycotina</taxon>
        <taxon>Microbotryomycetes</taxon>
        <taxon>Sporidiobolales</taxon>
        <taxon>Sporidiobolaceae</taxon>
        <taxon>Rhodotorula</taxon>
    </lineage>
</organism>
<dbReference type="EMBL" id="BQKY01000016">
    <property type="protein sequence ID" value="GJN94025.1"/>
    <property type="molecule type" value="Genomic_DNA"/>
</dbReference>
<evidence type="ECO:0000313" key="2">
    <source>
        <dbReference type="Proteomes" id="UP001342314"/>
    </source>
</evidence>
<dbReference type="CDD" id="cd07067">
    <property type="entry name" value="HP_PGM_like"/>
    <property type="match status" value="1"/>
</dbReference>
<reference evidence="1 2" key="1">
    <citation type="submission" date="2021-12" db="EMBL/GenBank/DDBJ databases">
        <title>High titer production of polyol ester of fatty acids by Rhodotorula paludigena BS15 towards product separation-free biomass refinery.</title>
        <authorList>
            <person name="Mano J."/>
            <person name="Ono H."/>
            <person name="Tanaka T."/>
            <person name="Naito K."/>
            <person name="Sushida H."/>
            <person name="Ike M."/>
            <person name="Tokuyasu K."/>
            <person name="Kitaoka M."/>
        </authorList>
    </citation>
    <scope>NUCLEOTIDE SEQUENCE [LARGE SCALE GENOMIC DNA]</scope>
    <source>
        <strain evidence="1 2">BS15</strain>
    </source>
</reference>
<dbReference type="GO" id="GO:0005737">
    <property type="term" value="C:cytoplasm"/>
    <property type="evidence" value="ECO:0007669"/>
    <property type="project" value="TreeGrafter"/>
</dbReference>
<proteinExistence type="predicted"/>
<comment type="caution">
    <text evidence="1">The sequence shown here is derived from an EMBL/GenBank/DDBJ whole genome shotgun (WGS) entry which is preliminary data.</text>
</comment>
<dbReference type="Proteomes" id="UP001342314">
    <property type="component" value="Unassembled WGS sequence"/>
</dbReference>
<dbReference type="SMART" id="SM00855">
    <property type="entry name" value="PGAM"/>
    <property type="match status" value="1"/>
</dbReference>
<keyword evidence="2" id="KW-1185">Reference proteome</keyword>
<name>A0AAV5GN71_9BASI</name>
<dbReference type="PANTHER" id="PTHR48100">
    <property type="entry name" value="BROAD-SPECIFICITY PHOSPHATASE YOR283W-RELATED"/>
    <property type="match status" value="1"/>
</dbReference>
<protein>
    <recommendedName>
        <fullName evidence="3">Phosphoglycerate mutase</fullName>
    </recommendedName>
</protein>
<dbReference type="PANTHER" id="PTHR48100:SF54">
    <property type="entry name" value="PHOSPHATASE SPAC5H10.03-RELATED"/>
    <property type="match status" value="1"/>
</dbReference>
<gene>
    <name evidence="1" type="ORF">Rhopal_007088-T1</name>
</gene>
<dbReference type="InterPro" id="IPR013078">
    <property type="entry name" value="His_Pase_superF_clade-1"/>
</dbReference>
<sequence length="241" mass="26892">MTDKRIFFTRHAQAEHNVAEDYSILDAPLTELGREQSANLCKETQDGFQRDADLLVSSPLRRPMQTFIIGYAPLRERLEKEGKPVVILPELQECNDLPCDTGSDRATLEADPEFAGLDLSSLDPSPVPAHWGTFPSTVSAGKEWTSKQGLFSVDNVLERAKWVRRWIRSRPEKRIVVVAHGDILRAITDGYRSATPWANAEVREYTFQSADDDDAAVVPVKEVAKEGEQEPTSTDLAQGRA</sequence>
<dbReference type="InterPro" id="IPR050275">
    <property type="entry name" value="PGM_Phosphatase"/>
</dbReference>
<accession>A0AAV5GN71</accession>
<dbReference type="InterPro" id="IPR029033">
    <property type="entry name" value="His_PPase_superfam"/>
</dbReference>
<dbReference type="AlphaFoldDB" id="A0AAV5GN71"/>